<gene>
    <name evidence="3" type="ORF">G8770_09440</name>
</gene>
<dbReference type="AlphaFoldDB" id="A0A9E5JS56"/>
<dbReference type="PANTHER" id="PTHR11941:SF133">
    <property type="entry name" value="1,2-EPOXYPHENYLACETYL-COA ISOMERASE"/>
    <property type="match status" value="1"/>
</dbReference>
<dbReference type="PANTHER" id="PTHR11941">
    <property type="entry name" value="ENOYL-COA HYDRATASE-RELATED"/>
    <property type="match status" value="1"/>
</dbReference>
<dbReference type="CDD" id="cd06558">
    <property type="entry name" value="crotonase-like"/>
    <property type="match status" value="1"/>
</dbReference>
<dbReference type="SUPFAM" id="SSF52096">
    <property type="entry name" value="ClpP/crotonase"/>
    <property type="match status" value="1"/>
</dbReference>
<sequence>MGTFSTLTYDLTDGLAKITLNRPEAANGINLAMGEDLRDLAMACSTNKDIRAVLITGTGTMFCGGGDLKSFADLGDSISEKLRELTLNLHTAITCFRRMNAPIIIAVNGTAAGAGMSLAVSGDYVFTSDKAKFTMAYTGVGLSPDGSGSYFLPRLIGMRKTQELMLTNRVLSAEEAYEWGLVNQVVSSEELVEASEALARQLASGPTQAYGSVKKLLNMSFENSLETQMEFESQFISGMSATEDGREGVQAFKEKRKPCFKGV</sequence>
<dbReference type="InterPro" id="IPR014748">
    <property type="entry name" value="Enoyl-CoA_hydra_C"/>
</dbReference>
<dbReference type="Proteomes" id="UP000787472">
    <property type="component" value="Unassembled WGS sequence"/>
</dbReference>
<comment type="similarity">
    <text evidence="1">Belongs to the enoyl-CoA hydratase/isomerase family.</text>
</comment>
<dbReference type="RefSeq" id="WP_167185277.1">
    <property type="nucleotide sequence ID" value="NZ_JAAONZ010000005.1"/>
</dbReference>
<reference evidence="3" key="1">
    <citation type="submission" date="2020-03" db="EMBL/GenBank/DDBJ databases">
        <authorList>
            <person name="Guo F."/>
        </authorList>
    </citation>
    <scope>NUCLEOTIDE SEQUENCE</scope>
    <source>
        <strain evidence="3">JCM 30134</strain>
    </source>
</reference>
<comment type="caution">
    <text evidence="3">The sequence shown here is derived from an EMBL/GenBank/DDBJ whole genome shotgun (WGS) entry which is preliminary data.</text>
</comment>
<keyword evidence="2" id="KW-0456">Lyase</keyword>
<dbReference type="InterPro" id="IPR001753">
    <property type="entry name" value="Enoyl-CoA_hydra/iso"/>
</dbReference>
<dbReference type="Gene3D" id="1.10.12.10">
    <property type="entry name" value="Lyase 2-enoyl-coa Hydratase, Chain A, domain 2"/>
    <property type="match status" value="1"/>
</dbReference>
<dbReference type="EMBL" id="JAAONZ010000005">
    <property type="protein sequence ID" value="NHO65763.1"/>
    <property type="molecule type" value="Genomic_DNA"/>
</dbReference>
<dbReference type="GO" id="GO:0016829">
    <property type="term" value="F:lyase activity"/>
    <property type="evidence" value="ECO:0007669"/>
    <property type="project" value="UniProtKB-KW"/>
</dbReference>
<keyword evidence="4" id="KW-1185">Reference proteome</keyword>
<dbReference type="GO" id="GO:0006635">
    <property type="term" value="P:fatty acid beta-oxidation"/>
    <property type="evidence" value="ECO:0007669"/>
    <property type="project" value="TreeGrafter"/>
</dbReference>
<evidence type="ECO:0000256" key="1">
    <source>
        <dbReference type="ARBA" id="ARBA00005254"/>
    </source>
</evidence>
<dbReference type="Pfam" id="PF00378">
    <property type="entry name" value="ECH_1"/>
    <property type="match status" value="1"/>
</dbReference>
<evidence type="ECO:0000313" key="4">
    <source>
        <dbReference type="Proteomes" id="UP000787472"/>
    </source>
</evidence>
<protein>
    <submittedName>
        <fullName evidence="3">Enoyl-CoA hydratase</fullName>
    </submittedName>
</protein>
<dbReference type="InterPro" id="IPR029045">
    <property type="entry name" value="ClpP/crotonase-like_dom_sf"/>
</dbReference>
<evidence type="ECO:0000313" key="3">
    <source>
        <dbReference type="EMBL" id="NHO65763.1"/>
    </source>
</evidence>
<evidence type="ECO:0000256" key="2">
    <source>
        <dbReference type="ARBA" id="ARBA00023239"/>
    </source>
</evidence>
<dbReference type="Gene3D" id="3.90.226.10">
    <property type="entry name" value="2-enoyl-CoA Hydratase, Chain A, domain 1"/>
    <property type="match status" value="1"/>
</dbReference>
<proteinExistence type="inferred from homology"/>
<organism evidence="3 4">
    <name type="scientific">Pseudomaricurvus hydrocarbonicus</name>
    <dbReference type="NCBI Taxonomy" id="1470433"/>
    <lineage>
        <taxon>Bacteria</taxon>
        <taxon>Pseudomonadati</taxon>
        <taxon>Pseudomonadota</taxon>
        <taxon>Gammaproteobacteria</taxon>
        <taxon>Cellvibrionales</taxon>
        <taxon>Cellvibrionaceae</taxon>
        <taxon>Pseudomaricurvus</taxon>
    </lineage>
</organism>
<accession>A0A9E5JS56</accession>
<name>A0A9E5JS56_9GAMM</name>